<name>A0A543B2X6_9ACTN</name>
<gene>
    <name evidence="4" type="ORF">FB566_4780</name>
</gene>
<dbReference type="SUPFAM" id="SSF101898">
    <property type="entry name" value="NHL repeat"/>
    <property type="match status" value="1"/>
</dbReference>
<evidence type="ECO:0000256" key="2">
    <source>
        <dbReference type="SAM" id="Phobius"/>
    </source>
</evidence>
<dbReference type="RefSeq" id="WP_142044287.1">
    <property type="nucleotide sequence ID" value="NZ_JBHTGS010000002.1"/>
</dbReference>
<feature type="compositionally biased region" description="Basic and acidic residues" evidence="1">
    <location>
        <begin position="381"/>
        <end position="439"/>
    </location>
</feature>
<dbReference type="EMBL" id="VFOW01000001">
    <property type="protein sequence ID" value="TQL79179.1"/>
    <property type="molecule type" value="Genomic_DNA"/>
</dbReference>
<evidence type="ECO:0000256" key="1">
    <source>
        <dbReference type="SAM" id="MobiDB-lite"/>
    </source>
</evidence>
<keyword evidence="2" id="KW-0472">Membrane</keyword>
<accession>A0A543B2X6</accession>
<keyword evidence="2" id="KW-0812">Transmembrane</keyword>
<dbReference type="Proteomes" id="UP000317043">
    <property type="component" value="Unassembled WGS sequence"/>
</dbReference>
<feature type="compositionally biased region" description="Acidic residues" evidence="1">
    <location>
        <begin position="311"/>
        <end position="321"/>
    </location>
</feature>
<dbReference type="OrthoDB" id="9801244at2"/>
<feature type="chain" id="PRO_5021937486" evidence="3">
    <location>
        <begin position="30"/>
        <end position="492"/>
    </location>
</feature>
<keyword evidence="5" id="KW-1185">Reference proteome</keyword>
<proteinExistence type="predicted"/>
<dbReference type="InParanoid" id="A0A543B2X6"/>
<sequence length="492" mass="51820">MTGITARSVAAAVITGTIVAGMVPATAMAEDPEPGEKLCDVTEPALGELSGLAAAPGGGYYAISDGSADQQTLDVFQIDDQCAVTNVLSYFNINPRDPEDLAVDANGMLWVADIGDNLAERPTAAIHQVDTAGNGMTYRFTYPDGPHDAEAMLLQPDGIPIFVSKGLGESTLYRATGPLDANNPDGGQLENVGTITIKATETPGGPSEVGGVPLGAVPSVMITGGAVSPEGDRVVLRTYTDAYEWAVTDGDIVAAINDTDPVITPLPDEPQGEAITFASDGTYVTGSEGVYGSDGSFTSPGLWKYQPVEAGSDDDDDDAAAADDAGPQRGFVDGVIDTLGINGILWVIAGIGVVGLAMFLYGGHVILRARRNRKAAEEDETPGHDDRPPGGGDPRDDGWPDSERDRYGRYEEPGYDDRRDHHRDESRGGHPDARRHPDDGLSGGRLFDPVSRDDDEFRDWPNQGPRSNRDGGTVYGRDDRDGGGTVYGGGRR</sequence>
<protein>
    <submittedName>
        <fullName evidence="4">Uncharacterized protein</fullName>
    </submittedName>
</protein>
<keyword evidence="2" id="KW-1133">Transmembrane helix</keyword>
<feature type="region of interest" description="Disordered" evidence="1">
    <location>
        <begin position="302"/>
        <end position="329"/>
    </location>
</feature>
<dbReference type="AlphaFoldDB" id="A0A543B2X6"/>
<comment type="caution">
    <text evidence="4">The sequence shown here is derived from an EMBL/GenBank/DDBJ whole genome shotgun (WGS) entry which is preliminary data.</text>
</comment>
<evidence type="ECO:0000313" key="5">
    <source>
        <dbReference type="Proteomes" id="UP000317043"/>
    </source>
</evidence>
<organism evidence="4 5">
    <name type="scientific">Stackebrandtia endophytica</name>
    <dbReference type="NCBI Taxonomy" id="1496996"/>
    <lineage>
        <taxon>Bacteria</taxon>
        <taxon>Bacillati</taxon>
        <taxon>Actinomycetota</taxon>
        <taxon>Actinomycetes</taxon>
        <taxon>Glycomycetales</taxon>
        <taxon>Glycomycetaceae</taxon>
        <taxon>Stackebrandtia</taxon>
    </lineage>
</organism>
<reference evidence="4 5" key="1">
    <citation type="submission" date="2019-06" db="EMBL/GenBank/DDBJ databases">
        <title>Sequencing the genomes of 1000 actinobacteria strains.</title>
        <authorList>
            <person name="Klenk H.-P."/>
        </authorList>
    </citation>
    <scope>NUCLEOTIDE SEQUENCE [LARGE SCALE GENOMIC DNA]</scope>
    <source>
        <strain evidence="4 5">DSM 45928</strain>
    </source>
</reference>
<feature type="transmembrane region" description="Helical" evidence="2">
    <location>
        <begin position="344"/>
        <end position="367"/>
    </location>
</feature>
<feature type="compositionally biased region" description="Gly residues" evidence="1">
    <location>
        <begin position="483"/>
        <end position="492"/>
    </location>
</feature>
<feature type="region of interest" description="Disordered" evidence="1">
    <location>
        <begin position="373"/>
        <end position="492"/>
    </location>
</feature>
<keyword evidence="3" id="KW-0732">Signal</keyword>
<feature type="signal peptide" evidence="3">
    <location>
        <begin position="1"/>
        <end position="29"/>
    </location>
</feature>
<evidence type="ECO:0000313" key="4">
    <source>
        <dbReference type="EMBL" id="TQL79179.1"/>
    </source>
</evidence>
<evidence type="ECO:0000256" key="3">
    <source>
        <dbReference type="SAM" id="SignalP"/>
    </source>
</evidence>